<gene>
    <name evidence="1" type="ORF">JCM21142_94016</name>
</gene>
<dbReference type="STRING" id="869213.GCA_000517085_00138"/>
<proteinExistence type="predicted"/>
<evidence type="ECO:0000313" key="2">
    <source>
        <dbReference type="Proteomes" id="UP000019402"/>
    </source>
</evidence>
<dbReference type="EMBL" id="BAMD01000077">
    <property type="protein sequence ID" value="GAF05287.1"/>
    <property type="molecule type" value="Genomic_DNA"/>
</dbReference>
<reference evidence="1 2" key="1">
    <citation type="journal article" date="2014" name="Genome Announc.">
        <title>Draft Genome Sequence of Cytophaga fermentans JCM 21142T, a Facultative Anaerobe Isolated from Marine Mud.</title>
        <authorList>
            <person name="Starns D."/>
            <person name="Oshima K."/>
            <person name="Suda W."/>
            <person name="Iino T."/>
            <person name="Yuki M."/>
            <person name="Inoue J."/>
            <person name="Kitamura K."/>
            <person name="Iida T."/>
            <person name="Darby A."/>
            <person name="Hattori M."/>
            <person name="Ohkuma M."/>
        </authorList>
    </citation>
    <scope>NUCLEOTIDE SEQUENCE [LARGE SCALE GENOMIC DNA]</scope>
    <source>
        <strain evidence="1 2">JCM 21142</strain>
    </source>
</reference>
<comment type="caution">
    <text evidence="1">The sequence shown here is derived from an EMBL/GenBank/DDBJ whole genome shotgun (WGS) entry which is preliminary data.</text>
</comment>
<protein>
    <recommendedName>
        <fullName evidence="3">DUF1566 domain-containing protein</fullName>
    </recommendedName>
</protein>
<dbReference type="RefSeq" id="WP_052342901.1">
    <property type="nucleotide sequence ID" value="NZ_BAMD01000077.1"/>
</dbReference>
<organism evidence="1 2">
    <name type="scientific">Saccharicrinis fermentans DSM 9555 = JCM 21142</name>
    <dbReference type="NCBI Taxonomy" id="869213"/>
    <lineage>
        <taxon>Bacteria</taxon>
        <taxon>Pseudomonadati</taxon>
        <taxon>Bacteroidota</taxon>
        <taxon>Bacteroidia</taxon>
        <taxon>Marinilabiliales</taxon>
        <taxon>Marinilabiliaceae</taxon>
        <taxon>Saccharicrinis</taxon>
    </lineage>
</organism>
<dbReference type="AlphaFoldDB" id="W7YAC1"/>
<dbReference type="eggNOG" id="COG5295">
    <property type="taxonomic scope" value="Bacteria"/>
</dbReference>
<sequence>MKKIYTILVAVIVTISVFAQSPEKMSYQAVVRNASGELVTTQVGMKLSVLKGDDATSASEEYSEILNPTPNSNGLVSIEFGGQTGWDVIDWADGKFFIKTQTDIDNNGTYDVEGISQLLSVPYAMHAKTAESIVGGVSEIDPVFDASIASKITAADTTKWNNADRSETNELQTLSISNDTIYLSNDGFAKLPTQQQETKTYAVGDSAQGGVVFYVNDKGTHGLAIALTDQAYDGSDPETMVYYYDAPRLCSDASRFDEAGKEFTDWRLPTITEAEILGNAFNNQGMIDKLGIPWTSNDYTHLYWFADVLYLDKLVDGNIGAGQSINGTNAYKYSNSSDKNLVRRGFGKLNNSGDAAPYYSEIEYKTNVRCVRSF</sequence>
<keyword evidence="2" id="KW-1185">Reference proteome</keyword>
<dbReference type="Proteomes" id="UP000019402">
    <property type="component" value="Unassembled WGS sequence"/>
</dbReference>
<evidence type="ECO:0000313" key="1">
    <source>
        <dbReference type="EMBL" id="GAF05287.1"/>
    </source>
</evidence>
<name>W7YAC1_9BACT</name>
<evidence type="ECO:0008006" key="3">
    <source>
        <dbReference type="Google" id="ProtNLM"/>
    </source>
</evidence>
<accession>W7YAC1</accession>
<dbReference type="OrthoDB" id="9765957at2"/>